<dbReference type="PANTHER" id="PTHR13887:SF41">
    <property type="entry name" value="THIOREDOXIN SUPERFAMILY PROTEIN"/>
    <property type="match status" value="1"/>
</dbReference>
<dbReference type="InterPro" id="IPR001853">
    <property type="entry name" value="DSBA-like_thioredoxin_dom"/>
</dbReference>
<gene>
    <name evidence="2" type="ORF">INQ42_11195</name>
</gene>
<sequence length="223" mass="25061">MTLQPKKLQIDIVSDVMCPWCVIGYKQLAEALEATNTPHEIRWHPFELNPEMPAEGQNMREHLAEKYGSTTEQSSANREAMTRAGAELGFEFRYTDDMRMHNTFNVHQLMHWADQQGRKHDLEMAFFTAHFTDGRNLSDDAVLADVAAEIGLDRDEALAVLADQRFAADVRKAEQYWTAQGIRGVPAVIFNQRHLVSGAQGVETFTDVLKQLAAMPDEGASSP</sequence>
<organism evidence="2 3">
    <name type="scientific">Novilysobacter avium</name>
    <dbReference type="NCBI Taxonomy" id="2781023"/>
    <lineage>
        <taxon>Bacteria</taxon>
        <taxon>Pseudomonadati</taxon>
        <taxon>Pseudomonadota</taxon>
        <taxon>Gammaproteobacteria</taxon>
        <taxon>Lysobacterales</taxon>
        <taxon>Lysobacteraceae</taxon>
        <taxon>Novilysobacter</taxon>
    </lineage>
</organism>
<accession>A0A7S6UK89</accession>
<dbReference type="EMBL" id="CP063657">
    <property type="protein sequence ID" value="QOW21781.1"/>
    <property type="molecule type" value="Genomic_DNA"/>
</dbReference>
<evidence type="ECO:0000259" key="1">
    <source>
        <dbReference type="Pfam" id="PF01323"/>
    </source>
</evidence>
<dbReference type="InterPro" id="IPR036249">
    <property type="entry name" value="Thioredoxin-like_sf"/>
</dbReference>
<evidence type="ECO:0000313" key="2">
    <source>
        <dbReference type="EMBL" id="QOW21781.1"/>
    </source>
</evidence>
<dbReference type="PANTHER" id="PTHR13887">
    <property type="entry name" value="GLUTATHIONE S-TRANSFERASE KAPPA"/>
    <property type="match status" value="1"/>
</dbReference>
<evidence type="ECO:0000313" key="3">
    <source>
        <dbReference type="Proteomes" id="UP000593932"/>
    </source>
</evidence>
<dbReference type="SUPFAM" id="SSF52833">
    <property type="entry name" value="Thioredoxin-like"/>
    <property type="match status" value="1"/>
</dbReference>
<keyword evidence="3" id="KW-1185">Reference proteome</keyword>
<dbReference type="RefSeq" id="WP_194034339.1">
    <property type="nucleotide sequence ID" value="NZ_CP063657.1"/>
</dbReference>
<dbReference type="CDD" id="cd03024">
    <property type="entry name" value="DsbA_FrnE"/>
    <property type="match status" value="1"/>
</dbReference>
<feature type="domain" description="DSBA-like thioredoxin" evidence="1">
    <location>
        <begin position="9"/>
        <end position="209"/>
    </location>
</feature>
<dbReference type="Proteomes" id="UP000593932">
    <property type="component" value="Chromosome"/>
</dbReference>
<proteinExistence type="predicted"/>
<name>A0A7S6UK89_9GAMM</name>
<dbReference type="Pfam" id="PF01323">
    <property type="entry name" value="DSBA"/>
    <property type="match status" value="1"/>
</dbReference>
<dbReference type="Gene3D" id="3.40.30.10">
    <property type="entry name" value="Glutaredoxin"/>
    <property type="match status" value="1"/>
</dbReference>
<protein>
    <submittedName>
        <fullName evidence="2">DsbA family oxidoreductase</fullName>
    </submittedName>
</protein>
<reference evidence="2 3" key="1">
    <citation type="submission" date="2020-10" db="EMBL/GenBank/DDBJ databases">
        <title>complete genome sequencing of Lysobacter sp. H23M41.</title>
        <authorList>
            <person name="Bae J.-W."/>
            <person name="Lee S.-Y."/>
        </authorList>
    </citation>
    <scope>NUCLEOTIDE SEQUENCE [LARGE SCALE GENOMIC DNA]</scope>
    <source>
        <strain evidence="2 3">H23M41</strain>
    </source>
</reference>